<dbReference type="Proteomes" id="UP000886595">
    <property type="component" value="Unassembled WGS sequence"/>
</dbReference>
<comment type="caution">
    <text evidence="1">The sequence shown here is derived from an EMBL/GenBank/DDBJ whole genome shotgun (WGS) entry which is preliminary data.</text>
</comment>
<accession>A0A8X7W024</accession>
<dbReference type="AlphaFoldDB" id="A0A8X7W024"/>
<name>A0A8X7W024_BRACI</name>
<sequence length="73" mass="8523">MPSATSSIVMLSTRSGPLPLQLLHSSRFLAPSPSRQSRLFRVRFRSLLYLDFVDMNRRKVSLRHRAGEERRRP</sequence>
<protein>
    <submittedName>
        <fullName evidence="1">Uncharacterized protein</fullName>
    </submittedName>
</protein>
<evidence type="ECO:0000313" key="2">
    <source>
        <dbReference type="Proteomes" id="UP000886595"/>
    </source>
</evidence>
<dbReference type="EMBL" id="JAAMPC010000003">
    <property type="protein sequence ID" value="KAG2321348.1"/>
    <property type="molecule type" value="Genomic_DNA"/>
</dbReference>
<organism evidence="1 2">
    <name type="scientific">Brassica carinata</name>
    <name type="common">Ethiopian mustard</name>
    <name type="synonym">Abyssinian cabbage</name>
    <dbReference type="NCBI Taxonomy" id="52824"/>
    <lineage>
        <taxon>Eukaryota</taxon>
        <taxon>Viridiplantae</taxon>
        <taxon>Streptophyta</taxon>
        <taxon>Embryophyta</taxon>
        <taxon>Tracheophyta</taxon>
        <taxon>Spermatophyta</taxon>
        <taxon>Magnoliopsida</taxon>
        <taxon>eudicotyledons</taxon>
        <taxon>Gunneridae</taxon>
        <taxon>Pentapetalae</taxon>
        <taxon>rosids</taxon>
        <taxon>malvids</taxon>
        <taxon>Brassicales</taxon>
        <taxon>Brassicaceae</taxon>
        <taxon>Brassiceae</taxon>
        <taxon>Brassica</taxon>
    </lineage>
</organism>
<proteinExistence type="predicted"/>
<keyword evidence="2" id="KW-1185">Reference proteome</keyword>
<reference evidence="1 2" key="1">
    <citation type="submission" date="2020-02" db="EMBL/GenBank/DDBJ databases">
        <authorList>
            <person name="Ma Q."/>
            <person name="Huang Y."/>
            <person name="Song X."/>
            <person name="Pei D."/>
        </authorList>
    </citation>
    <scope>NUCLEOTIDE SEQUENCE [LARGE SCALE GENOMIC DNA]</scope>
    <source>
        <strain evidence="1">Sxm20200214</strain>
        <tissue evidence="1">Leaf</tissue>
    </source>
</reference>
<evidence type="ECO:0000313" key="1">
    <source>
        <dbReference type="EMBL" id="KAG2321348.1"/>
    </source>
</evidence>
<gene>
    <name evidence="1" type="ORF">Bca52824_014561</name>
</gene>